<organism evidence="1">
    <name type="scientific">Collimonas fungivorans</name>
    <dbReference type="NCBI Taxonomy" id="158899"/>
    <lineage>
        <taxon>Bacteria</taxon>
        <taxon>Pseudomonadati</taxon>
        <taxon>Pseudomonadota</taxon>
        <taxon>Betaproteobacteria</taxon>
        <taxon>Burkholderiales</taxon>
        <taxon>Oxalobacteraceae</taxon>
        <taxon>Collimonas</taxon>
    </lineage>
</organism>
<name>A0A127P9W0_9BURK</name>
<proteinExistence type="predicted"/>
<dbReference type="EMBL" id="CP013232">
    <property type="protein sequence ID" value="AMO94445.1"/>
    <property type="molecule type" value="Genomic_DNA"/>
</dbReference>
<dbReference type="Proteomes" id="UP000072421">
    <property type="component" value="Chromosome"/>
</dbReference>
<accession>A0A127P9W0</accession>
<dbReference type="RefSeq" id="WP_167351370.1">
    <property type="nucleotide sequence ID" value="NZ_CP013232.1"/>
</dbReference>
<evidence type="ECO:0000313" key="2">
    <source>
        <dbReference type="Proteomes" id="UP000072421"/>
    </source>
</evidence>
<reference evidence="1 2" key="1">
    <citation type="submission" date="2015-11" db="EMBL/GenBank/DDBJ databases">
        <title>Exploring the genomic traits of fungus-feeding bacterial genus Collimonas.</title>
        <authorList>
            <person name="Song C."/>
            <person name="Schmidt R."/>
            <person name="de Jager V."/>
            <person name="Krzyzanowska D."/>
            <person name="Jongedijk E."/>
            <person name="Cankar K."/>
            <person name="Beekwilder J."/>
            <person name="van Veen A."/>
            <person name="de Boer W."/>
            <person name="van Veen J.A."/>
            <person name="Garbeva P."/>
        </authorList>
    </citation>
    <scope>NUCLEOTIDE SEQUENCE [LARGE SCALE GENOMIC DNA]</scope>
    <source>
        <strain evidence="1 2">Ter6</strain>
    </source>
</reference>
<gene>
    <name evidence="1" type="ORF">CFter6_1745</name>
</gene>
<protein>
    <submittedName>
        <fullName evidence="1">Uncharacterized protein</fullName>
    </submittedName>
</protein>
<dbReference type="AlphaFoldDB" id="A0A127P9W0"/>
<dbReference type="PATRIC" id="fig|158899.10.peg.1754"/>
<evidence type="ECO:0000313" key="1">
    <source>
        <dbReference type="EMBL" id="AMO94445.1"/>
    </source>
</evidence>
<sequence length="52" mass="5956">MLIILASITFAALLAAFLLHKELKTRGFLSSYNRNVRSDARLQRSRTTKPHQ</sequence>